<sequence>MTTERIGYHAFRDRVMTADEAARLIADKETIATSGFGAGGTPKAVPRALAAMAKERHAQGEPFALRLFTGASTMTDVDGVLADADAVSFRMPYMSDPIMRKKINAGSITYVDTHLSRVASWARAGFFGKIDVAIIEVALVRADGGFVPTFAIGNAQTWLDLADRVIIEINTWHTPQIEGLHDIWNTTAPYAAATLARIATPGTRVGQAVLHVDPDKVAAVVFTHEAEQSITFRSDPDAAIIAGHILDFLQNEVARGRLPRALPPLQSGVGNIANAVMGGLANAPFENLTAYTEVIQDGMLDMLRSGRMTAISGAALYLSPACADFANTQMHSLRDRIVLRPQEVSNNPSVVRALNAIAMNAAIEVDIYGNVNSTRVAGSRVQNGIGGSGDFARSAMLSIFMTPSIAKNRDISSIVPMASHVDHISQDVQVVVTEQGLADLRGLGARDRARQIITHCAHPAYRPLLLDYMQRAERQPGGDTPHILSEALSWHQRLMDTGVMMPR</sequence>
<organism evidence="6 7">
    <name type="scientific">Acetobacter tropicalis</name>
    <dbReference type="NCBI Taxonomy" id="104102"/>
    <lineage>
        <taxon>Bacteria</taxon>
        <taxon>Pseudomonadati</taxon>
        <taxon>Pseudomonadota</taxon>
        <taxon>Alphaproteobacteria</taxon>
        <taxon>Acetobacterales</taxon>
        <taxon>Acetobacteraceae</taxon>
        <taxon>Acetobacter</taxon>
    </lineage>
</organism>
<dbReference type="RefSeq" id="WP_035381582.1">
    <property type="nucleotide sequence ID" value="NZ_JACAOJ010000006.1"/>
</dbReference>
<evidence type="ECO:0000259" key="4">
    <source>
        <dbReference type="Pfam" id="PF02550"/>
    </source>
</evidence>
<dbReference type="GO" id="GO:0008775">
    <property type="term" value="F:acetate CoA-transferase activity"/>
    <property type="evidence" value="ECO:0007669"/>
    <property type="project" value="InterPro"/>
</dbReference>
<accession>A0A094YJK0</accession>
<keyword evidence="6" id="KW-0808">Transferase</keyword>
<dbReference type="Gene3D" id="3.30.750.70">
    <property type="entry name" value="4-hydroxybutyrate coenzyme like domains"/>
    <property type="match status" value="1"/>
</dbReference>
<keyword evidence="7" id="KW-1185">Reference proteome</keyword>
<evidence type="ECO:0000259" key="5">
    <source>
        <dbReference type="Pfam" id="PF13336"/>
    </source>
</evidence>
<proteinExistence type="inferred from homology"/>
<feature type="binding site" evidence="3">
    <location>
        <position position="383"/>
    </location>
    <ligand>
        <name>CoA</name>
        <dbReference type="ChEBI" id="CHEBI:57287"/>
    </ligand>
</feature>
<dbReference type="FunFam" id="3.40.1080.20:FF:000001">
    <property type="entry name" value="Acetyl-CoA hydrolase Ach1"/>
    <property type="match status" value="1"/>
</dbReference>
<feature type="active site" description="5-glutamyl coenzyme A thioester intermediate" evidence="2">
    <location>
        <position position="293"/>
    </location>
</feature>
<dbReference type="PANTHER" id="PTHR43609">
    <property type="entry name" value="ACETYL-COA HYDROLASE"/>
    <property type="match status" value="1"/>
</dbReference>
<dbReference type="GO" id="GO:0003986">
    <property type="term" value="F:acetyl-CoA hydrolase activity"/>
    <property type="evidence" value="ECO:0007669"/>
    <property type="project" value="TreeGrafter"/>
</dbReference>
<dbReference type="InterPro" id="IPR037171">
    <property type="entry name" value="NagB/RpiA_transferase-like"/>
</dbReference>
<dbReference type="Gene3D" id="3.40.1080.10">
    <property type="entry name" value="Glutaconate Coenzyme A-transferase"/>
    <property type="match status" value="1"/>
</dbReference>
<dbReference type="Proteomes" id="UP000029448">
    <property type="component" value="Unassembled WGS sequence"/>
</dbReference>
<dbReference type="GO" id="GO:0006083">
    <property type="term" value="P:acetate metabolic process"/>
    <property type="evidence" value="ECO:0007669"/>
    <property type="project" value="InterPro"/>
</dbReference>
<feature type="binding site" evidence="3">
    <location>
        <position position="387"/>
    </location>
    <ligand>
        <name>CoA</name>
        <dbReference type="ChEBI" id="CHEBI:57287"/>
    </ligand>
</feature>
<dbReference type="InterPro" id="IPR026888">
    <property type="entry name" value="AcetylCoA_hyd_C"/>
</dbReference>
<evidence type="ECO:0000256" key="2">
    <source>
        <dbReference type="PIRSR" id="PIRSR617821-1"/>
    </source>
</evidence>
<comment type="similarity">
    <text evidence="1">Belongs to the acetyl-CoA hydrolase/transferase family.</text>
</comment>
<comment type="caution">
    <text evidence="6">The sequence shown here is derived from an EMBL/GenBank/DDBJ whole genome shotgun (WGS) entry which is preliminary data.</text>
</comment>
<dbReference type="STRING" id="104102.AtDm6_2761"/>
<evidence type="ECO:0000313" key="7">
    <source>
        <dbReference type="Proteomes" id="UP000029448"/>
    </source>
</evidence>
<feature type="binding site" evidence="3">
    <location>
        <position position="407"/>
    </location>
    <ligand>
        <name>CoA</name>
        <dbReference type="ChEBI" id="CHEBI:57287"/>
    </ligand>
</feature>
<dbReference type="Pfam" id="PF13336">
    <property type="entry name" value="AcetylCoA_hyd_C"/>
    <property type="match status" value="1"/>
</dbReference>
<dbReference type="Pfam" id="PF02550">
    <property type="entry name" value="AcetylCoA_hydro"/>
    <property type="match status" value="1"/>
</dbReference>
<dbReference type="GO" id="GO:0006084">
    <property type="term" value="P:acetyl-CoA metabolic process"/>
    <property type="evidence" value="ECO:0007669"/>
    <property type="project" value="InterPro"/>
</dbReference>
<feature type="binding site" evidence="3">
    <location>
        <position position="363"/>
    </location>
    <ligand>
        <name>CoA</name>
        <dbReference type="ChEBI" id="CHEBI:57287"/>
    </ligand>
</feature>
<dbReference type="EMBL" id="JOKM01000098">
    <property type="protein sequence ID" value="KGB21527.1"/>
    <property type="molecule type" value="Genomic_DNA"/>
</dbReference>
<dbReference type="AlphaFoldDB" id="A0A094YJK0"/>
<protein>
    <submittedName>
        <fullName evidence="6">Propionyl-CoA:succinyl-CoA transferase</fullName>
    </submittedName>
</protein>
<dbReference type="Gene3D" id="3.40.1080.20">
    <property type="entry name" value="Acetyl-CoA hydrolase/transferase C-terminal domain"/>
    <property type="match status" value="1"/>
</dbReference>
<dbReference type="SUPFAM" id="SSF100950">
    <property type="entry name" value="NagB/RpiA/CoA transferase-like"/>
    <property type="match status" value="2"/>
</dbReference>
<feature type="domain" description="Acetyl-CoA hydrolase/transferase C-terminal" evidence="5">
    <location>
        <begin position="332"/>
        <end position="468"/>
    </location>
</feature>
<feature type="domain" description="Acetyl-CoA hydrolase/transferase N-terminal" evidence="4">
    <location>
        <begin position="14"/>
        <end position="179"/>
    </location>
</feature>
<evidence type="ECO:0000256" key="1">
    <source>
        <dbReference type="ARBA" id="ARBA00009632"/>
    </source>
</evidence>
<dbReference type="InterPro" id="IPR017821">
    <property type="entry name" value="Succinate_CoA_transferase"/>
</dbReference>
<reference evidence="6 7" key="1">
    <citation type="submission" date="2014-06" db="EMBL/GenBank/DDBJ databases">
        <title>Functional and comparative genomic analyses of the Drosophila gut microbiota identify candidate symbiosis factors.</title>
        <authorList>
            <person name="Newell P.D."/>
            <person name="Chaston J.M."/>
            <person name="Douglas A.E."/>
        </authorList>
    </citation>
    <scope>NUCLEOTIDE SEQUENCE [LARGE SCALE GENOMIC DNA]</scope>
    <source>
        <strain evidence="6 7">DmCS_006</strain>
    </source>
</reference>
<dbReference type="InterPro" id="IPR003702">
    <property type="entry name" value="ActCoA_hydro_N"/>
</dbReference>
<dbReference type="GeneID" id="89479131"/>
<evidence type="ECO:0000256" key="3">
    <source>
        <dbReference type="PIRSR" id="PIRSR617821-2"/>
    </source>
</evidence>
<dbReference type="InterPro" id="IPR046433">
    <property type="entry name" value="ActCoA_hydro"/>
</dbReference>
<evidence type="ECO:0000313" key="6">
    <source>
        <dbReference type="EMBL" id="KGB21527.1"/>
    </source>
</evidence>
<dbReference type="NCBIfam" id="TIGR03458">
    <property type="entry name" value="YgfH_subfam"/>
    <property type="match status" value="1"/>
</dbReference>
<dbReference type="InterPro" id="IPR038460">
    <property type="entry name" value="AcetylCoA_hyd_C_sf"/>
</dbReference>
<dbReference type="PANTHER" id="PTHR43609:SF1">
    <property type="entry name" value="ACETYL-COA HYDROLASE"/>
    <property type="match status" value="1"/>
</dbReference>
<dbReference type="PATRIC" id="fig|104102.7.peg.2725"/>
<name>A0A094YJK0_9PROT</name>
<gene>
    <name evidence="6" type="ORF">AtDm6_2761</name>
</gene>